<protein>
    <submittedName>
        <fullName evidence="2">DUF4197 domain-containing protein</fullName>
    </submittedName>
</protein>
<sequence length="258" mass="27106">MKKIIVCALVAFVSYTATAQGIFNKINKAIKKDSTTTSGGGLLGAIKNGGSSGTSGAGLSNADIVSGLKDALRVATDSTTKSLSAVGGYLKNEAIKIVMPAEAVKVEKTLRGIGAGALVDKAILSMNTAAENAAGDVGGIFLTAIKQMTVTDGINILRGGDHAATDFLKRTTTATLTEKMRPVIESSLKKVNADKYWNDAFSKYNLFAQQKVNTDLTAYVTGKALEGMFYKISLEETKIRKDPAAQVTDILKKVFGGK</sequence>
<keyword evidence="1" id="KW-0732">Signal</keyword>
<keyword evidence="3" id="KW-1185">Reference proteome</keyword>
<evidence type="ECO:0000313" key="2">
    <source>
        <dbReference type="EMBL" id="MFC4263863.1"/>
    </source>
</evidence>
<evidence type="ECO:0000256" key="1">
    <source>
        <dbReference type="SAM" id="SignalP"/>
    </source>
</evidence>
<feature type="chain" id="PRO_5045102108" evidence="1">
    <location>
        <begin position="20"/>
        <end position="258"/>
    </location>
</feature>
<dbReference type="InterPro" id="IPR025245">
    <property type="entry name" value="DUF4197"/>
</dbReference>
<organism evidence="2 3">
    <name type="scientific">Ferruginibacter yonginensis</name>
    <dbReference type="NCBI Taxonomy" id="1310416"/>
    <lineage>
        <taxon>Bacteria</taxon>
        <taxon>Pseudomonadati</taxon>
        <taxon>Bacteroidota</taxon>
        <taxon>Chitinophagia</taxon>
        <taxon>Chitinophagales</taxon>
        <taxon>Chitinophagaceae</taxon>
        <taxon>Ferruginibacter</taxon>
    </lineage>
</organism>
<evidence type="ECO:0000313" key="3">
    <source>
        <dbReference type="Proteomes" id="UP001595907"/>
    </source>
</evidence>
<dbReference type="Proteomes" id="UP001595907">
    <property type="component" value="Unassembled WGS sequence"/>
</dbReference>
<dbReference type="Pfam" id="PF13852">
    <property type="entry name" value="DUF4197"/>
    <property type="match status" value="1"/>
</dbReference>
<reference evidence="3" key="1">
    <citation type="journal article" date="2019" name="Int. J. Syst. Evol. Microbiol.">
        <title>The Global Catalogue of Microorganisms (GCM) 10K type strain sequencing project: providing services to taxonomists for standard genome sequencing and annotation.</title>
        <authorList>
            <consortium name="The Broad Institute Genomics Platform"/>
            <consortium name="The Broad Institute Genome Sequencing Center for Infectious Disease"/>
            <person name="Wu L."/>
            <person name="Ma J."/>
        </authorList>
    </citation>
    <scope>NUCLEOTIDE SEQUENCE [LARGE SCALE GENOMIC DNA]</scope>
    <source>
        <strain evidence="3">CECT 8289</strain>
    </source>
</reference>
<dbReference type="EMBL" id="JBHSCZ010000005">
    <property type="protein sequence ID" value="MFC4263863.1"/>
    <property type="molecule type" value="Genomic_DNA"/>
</dbReference>
<name>A0ABV8QWZ2_9BACT</name>
<gene>
    <name evidence="2" type="ORF">ACFOWM_13280</name>
</gene>
<dbReference type="RefSeq" id="WP_379710960.1">
    <property type="nucleotide sequence ID" value="NZ_JBHSCZ010000005.1"/>
</dbReference>
<proteinExistence type="predicted"/>
<comment type="caution">
    <text evidence="2">The sequence shown here is derived from an EMBL/GenBank/DDBJ whole genome shotgun (WGS) entry which is preliminary data.</text>
</comment>
<feature type="signal peptide" evidence="1">
    <location>
        <begin position="1"/>
        <end position="19"/>
    </location>
</feature>
<accession>A0ABV8QWZ2</accession>